<accession>A0A2N7VV55</accession>
<reference evidence="2 3" key="1">
    <citation type="submission" date="2018-01" db="EMBL/GenBank/DDBJ databases">
        <title>Whole genome analyses suggest that Burkholderia sensu lato contains two further novel genera in the rhizoxinica-symbiotica group Mycetohabitans gen. nov., and Trinickia gen. nov.: implications for the evolution of diazotrophy and nodulation in the Burkholderiaceae.</title>
        <authorList>
            <person name="Estrada-de los Santos P."/>
            <person name="Palmer M."/>
            <person name="Chavez-Ramirez B."/>
            <person name="Beukes C."/>
            <person name="Steenkamp E.T."/>
            <person name="Hirsch A.M."/>
            <person name="Manyaka P."/>
            <person name="Maluk M."/>
            <person name="Lafos M."/>
            <person name="Crook M."/>
            <person name="Gross E."/>
            <person name="Simon M.F."/>
            <person name="Bueno dos Reis Junior F."/>
            <person name="Poole P.S."/>
            <person name="Venter S.N."/>
            <person name="James E.K."/>
        </authorList>
    </citation>
    <scope>NUCLEOTIDE SEQUENCE [LARGE SCALE GENOMIC DNA]</scope>
    <source>
        <strain evidence="2 3">GP25-8</strain>
    </source>
</reference>
<protein>
    <submittedName>
        <fullName evidence="2">Serine/threonine protein phosphatase</fullName>
    </submittedName>
</protein>
<dbReference type="CDD" id="cd00143">
    <property type="entry name" value="PP2Cc"/>
    <property type="match status" value="1"/>
</dbReference>
<sequence length="258" mass="27624">MATPLSWSSAAASDVGRVRTVNEDACLDVPQQGIWAVADGMGGHDAGDFASRMIVDALASLDARSGLAPRVAAARAALQTVNRRLREEAALRHVRTIGSTVAACLASDRRCALLWAGDSRVYLYRDARLRQITHDHTQVEVLREQGYLSAEEARQHPAHHLITRAVGAAPWLEIDETRIDVGDGDLLLICSDGLTNEVDDASIALALTQAAGDCDEAARVLIDLALSRGARDNVSVVVLRASDPSADDRTLFNPSLTL</sequence>
<dbReference type="Gene3D" id="3.60.40.10">
    <property type="entry name" value="PPM-type phosphatase domain"/>
    <property type="match status" value="1"/>
</dbReference>
<organism evidence="2 3">
    <name type="scientific">Trinickia soli</name>
    <dbReference type="NCBI Taxonomy" id="380675"/>
    <lineage>
        <taxon>Bacteria</taxon>
        <taxon>Pseudomonadati</taxon>
        <taxon>Pseudomonadota</taxon>
        <taxon>Betaproteobacteria</taxon>
        <taxon>Burkholderiales</taxon>
        <taxon>Burkholderiaceae</taxon>
        <taxon>Trinickia</taxon>
    </lineage>
</organism>
<feature type="domain" description="PPM-type phosphatase" evidence="1">
    <location>
        <begin position="8"/>
        <end position="241"/>
    </location>
</feature>
<dbReference type="PANTHER" id="PTHR13832">
    <property type="entry name" value="PROTEIN PHOSPHATASE 2C"/>
    <property type="match status" value="1"/>
</dbReference>
<dbReference type="Proteomes" id="UP000235347">
    <property type="component" value="Unassembled WGS sequence"/>
</dbReference>
<proteinExistence type="predicted"/>
<keyword evidence="3" id="KW-1185">Reference proteome</keyword>
<comment type="caution">
    <text evidence="2">The sequence shown here is derived from an EMBL/GenBank/DDBJ whole genome shotgun (WGS) entry which is preliminary data.</text>
</comment>
<dbReference type="InterPro" id="IPR036457">
    <property type="entry name" value="PPM-type-like_dom_sf"/>
</dbReference>
<dbReference type="PROSITE" id="PS51746">
    <property type="entry name" value="PPM_2"/>
    <property type="match status" value="1"/>
</dbReference>
<dbReference type="RefSeq" id="WP_102611437.1">
    <property type="nucleotide sequence ID" value="NZ_CADIKD010000005.1"/>
</dbReference>
<name>A0A2N7VV55_9BURK</name>
<evidence type="ECO:0000313" key="2">
    <source>
        <dbReference type="EMBL" id="PMS21040.1"/>
    </source>
</evidence>
<dbReference type="SMART" id="SM00331">
    <property type="entry name" value="PP2C_SIG"/>
    <property type="match status" value="1"/>
</dbReference>
<dbReference type="AlphaFoldDB" id="A0A2N7VV55"/>
<dbReference type="GO" id="GO:0004722">
    <property type="term" value="F:protein serine/threonine phosphatase activity"/>
    <property type="evidence" value="ECO:0007669"/>
    <property type="project" value="InterPro"/>
</dbReference>
<gene>
    <name evidence="2" type="ORF">C0Z19_19330</name>
</gene>
<evidence type="ECO:0000259" key="1">
    <source>
        <dbReference type="PROSITE" id="PS51746"/>
    </source>
</evidence>
<dbReference type="SMART" id="SM00332">
    <property type="entry name" value="PP2Cc"/>
    <property type="match status" value="1"/>
</dbReference>
<dbReference type="InterPro" id="IPR001932">
    <property type="entry name" value="PPM-type_phosphatase-like_dom"/>
</dbReference>
<dbReference type="Pfam" id="PF13672">
    <property type="entry name" value="PP2C_2"/>
    <property type="match status" value="1"/>
</dbReference>
<evidence type="ECO:0000313" key="3">
    <source>
        <dbReference type="Proteomes" id="UP000235347"/>
    </source>
</evidence>
<dbReference type="InterPro" id="IPR015655">
    <property type="entry name" value="PP2C"/>
</dbReference>
<dbReference type="SUPFAM" id="SSF81606">
    <property type="entry name" value="PP2C-like"/>
    <property type="match status" value="1"/>
</dbReference>
<dbReference type="PANTHER" id="PTHR13832:SF827">
    <property type="entry name" value="PROTEIN PHOSPHATASE 1L"/>
    <property type="match status" value="1"/>
</dbReference>
<dbReference type="EMBL" id="PNYB01000017">
    <property type="protein sequence ID" value="PMS21040.1"/>
    <property type="molecule type" value="Genomic_DNA"/>
</dbReference>